<dbReference type="Proteomes" id="UP000237105">
    <property type="component" value="Unassembled WGS sequence"/>
</dbReference>
<sequence length="108" mass="12212">TRWAQMKRECITLDKLLNILNIPLTSSSSSRYTTSQHILDFIPGSGGGGGGVVWDDSIKAFILIVHFYWFQKQNKIRPILIFISFSQKPILRNSKCTISLIVCPHCVC</sequence>
<protein>
    <submittedName>
        <fullName evidence="1">Uncharacterized protein</fullName>
    </submittedName>
</protein>
<accession>A0A2P5C285</accession>
<keyword evidence="2" id="KW-1185">Reference proteome</keyword>
<feature type="non-terminal residue" evidence="1">
    <location>
        <position position="1"/>
    </location>
</feature>
<dbReference type="AlphaFoldDB" id="A0A2P5C285"/>
<reference evidence="2" key="1">
    <citation type="submission" date="2016-06" db="EMBL/GenBank/DDBJ databases">
        <title>Parallel loss of symbiosis genes in relatives of nitrogen-fixing non-legume Parasponia.</title>
        <authorList>
            <person name="Van Velzen R."/>
            <person name="Holmer R."/>
            <person name="Bu F."/>
            <person name="Rutten L."/>
            <person name="Van Zeijl A."/>
            <person name="Liu W."/>
            <person name="Santuari L."/>
            <person name="Cao Q."/>
            <person name="Sharma T."/>
            <person name="Shen D."/>
            <person name="Roswanjaya Y."/>
            <person name="Wardhani T."/>
            <person name="Kalhor M.S."/>
            <person name="Jansen J."/>
            <person name="Van den Hoogen J."/>
            <person name="Gungor B."/>
            <person name="Hartog M."/>
            <person name="Hontelez J."/>
            <person name="Verver J."/>
            <person name="Yang W.-C."/>
            <person name="Schijlen E."/>
            <person name="Repin R."/>
            <person name="Schilthuizen M."/>
            <person name="Schranz E."/>
            <person name="Heidstra R."/>
            <person name="Miyata K."/>
            <person name="Fedorova E."/>
            <person name="Kohlen W."/>
            <person name="Bisseling T."/>
            <person name="Smit S."/>
            <person name="Geurts R."/>
        </authorList>
    </citation>
    <scope>NUCLEOTIDE SEQUENCE [LARGE SCALE GENOMIC DNA]</scope>
    <source>
        <strain evidence="2">cv. WU1-14</strain>
    </source>
</reference>
<gene>
    <name evidence="1" type="ORF">PanWU01x14_190530</name>
</gene>
<evidence type="ECO:0000313" key="1">
    <source>
        <dbReference type="EMBL" id="PON55125.1"/>
    </source>
</evidence>
<evidence type="ECO:0000313" key="2">
    <source>
        <dbReference type="Proteomes" id="UP000237105"/>
    </source>
</evidence>
<name>A0A2P5C285_PARAD</name>
<dbReference type="EMBL" id="JXTB01000186">
    <property type="protein sequence ID" value="PON55125.1"/>
    <property type="molecule type" value="Genomic_DNA"/>
</dbReference>
<organism evidence="1 2">
    <name type="scientific">Parasponia andersonii</name>
    <name type="common">Sponia andersonii</name>
    <dbReference type="NCBI Taxonomy" id="3476"/>
    <lineage>
        <taxon>Eukaryota</taxon>
        <taxon>Viridiplantae</taxon>
        <taxon>Streptophyta</taxon>
        <taxon>Embryophyta</taxon>
        <taxon>Tracheophyta</taxon>
        <taxon>Spermatophyta</taxon>
        <taxon>Magnoliopsida</taxon>
        <taxon>eudicotyledons</taxon>
        <taxon>Gunneridae</taxon>
        <taxon>Pentapetalae</taxon>
        <taxon>rosids</taxon>
        <taxon>fabids</taxon>
        <taxon>Rosales</taxon>
        <taxon>Cannabaceae</taxon>
        <taxon>Parasponia</taxon>
    </lineage>
</organism>
<comment type="caution">
    <text evidence="1">The sequence shown here is derived from an EMBL/GenBank/DDBJ whole genome shotgun (WGS) entry which is preliminary data.</text>
</comment>
<proteinExistence type="predicted"/>